<gene>
    <name evidence="1" type="ORF">QFC22_002096</name>
</gene>
<evidence type="ECO:0000313" key="1">
    <source>
        <dbReference type="EMBL" id="KAJ9121480.1"/>
    </source>
</evidence>
<organism evidence="1 2">
    <name type="scientific">Naganishia vaughanmartiniae</name>
    <dbReference type="NCBI Taxonomy" id="1424756"/>
    <lineage>
        <taxon>Eukaryota</taxon>
        <taxon>Fungi</taxon>
        <taxon>Dikarya</taxon>
        <taxon>Basidiomycota</taxon>
        <taxon>Agaricomycotina</taxon>
        <taxon>Tremellomycetes</taxon>
        <taxon>Filobasidiales</taxon>
        <taxon>Filobasidiaceae</taxon>
        <taxon>Naganishia</taxon>
    </lineage>
</organism>
<sequence length="1145" mass="125447">MNSYPHEFLSHPLPLMFVAGISQKLGLTTSAAYEGITRGRTDSVVSDRRFSEAGSQAEVKEAAVVGLGIQGEQAAAQGATSPPTEQPHETEPAPVGSTSPPPPLSSPPTTQPAQSDHPAVQDDPFTTLESNLRRAFSAFSPRPRVWKEGVRLDRASTSGETSATGSRRGSREDDRQSEREKEERGRLFRILVVDKNFRIPSRKARPPTAPPANPSTITTSPDPNLYPSITTPVAHSPLSPLTQGSPTYPDGIMNPSWIRKHEDHVPCVIVLFLRLEADAAASGAVAADGIVPGKAGQEVEGGDVLSTGTTVGSGTGLVEQGRKERDEALVAEISERRKKWTDRIPGVKVTVVLLASKEMLADDLDDFVQRRKRAKLPANPQAVPYPATAPHGVRPLGTQGWAARYDWKAGYWAEGRGDVDLARRYRLFAELLEIVVAHGLAIHAPLPVYAAPPVSMSGGTKSTEEVLVSAVKPLLVLQNPGYYYYTAGNCAVQRKIMFEKAVEGEVSTTSVSSTAMANEKKVDHTGIIIELYTKAYDLLQARPGKNRLALYVAYRIAETHNAGGQYDLAMTFLRKIAHVYEEERWNPIVWSIRSLWYDCAQRTGTVDDAARLLLEMMAPYGSKPPEDPRQYQDDLDVLLKTTAPSTTEPIKVIQPSANALSKLKFINIHPLVAQLVLDSVKTQVGFLQSESIVNVGTTFMVELYAPSDVQFEELAFSSFSITFSNGQTCEVKHTQNAGQSDRAIDLGEVGSAASPREGNLLFSPGDVKRFRGTIKSAELGPLALDLKFQHDTAAFISETVLVTITATSSEERDFALFYEVEAEEADIEALGDSQQTGRDRLSRQEFGIIPAGASATKEITLQYQDIGEQQLRINFFATLPDDPTDKVNTTSFIVSNISISVPFVGDSNIRFEPSVKPPAPLLSSKRLEPDFFDEICRAIFYTRIYQKTPVDLTIHNIEYTHLVSAVAKLATTTVNAILMYGTSQGRNQYKAQLYITRPVSISRRSKHSIIDHYIIPTPPIKYTPTETIQAVVKAPTTAKQHSSFQWSLEITNLHPTIPASNLIIQTDVTEGFSWTGSRHVNAPMLVPLQRWKYTFSAIPMTGPGLQSLPKVRLLQAETEVPREIAVRADVQVNSEGVAQILVKPL</sequence>
<name>A0ACC2XBS1_9TREE</name>
<protein>
    <submittedName>
        <fullName evidence="1">Uncharacterized protein</fullName>
    </submittedName>
</protein>
<accession>A0ACC2XBS1</accession>
<keyword evidence="2" id="KW-1185">Reference proteome</keyword>
<comment type="caution">
    <text evidence="1">The sequence shown here is derived from an EMBL/GenBank/DDBJ whole genome shotgun (WGS) entry which is preliminary data.</text>
</comment>
<evidence type="ECO:0000313" key="2">
    <source>
        <dbReference type="Proteomes" id="UP001243375"/>
    </source>
</evidence>
<dbReference type="Proteomes" id="UP001243375">
    <property type="component" value="Unassembled WGS sequence"/>
</dbReference>
<dbReference type="EMBL" id="JASBWU010000005">
    <property type="protein sequence ID" value="KAJ9121480.1"/>
    <property type="molecule type" value="Genomic_DNA"/>
</dbReference>
<reference evidence="1" key="1">
    <citation type="submission" date="2023-04" db="EMBL/GenBank/DDBJ databases">
        <title>Draft Genome sequencing of Naganishia species isolated from polar environments using Oxford Nanopore Technology.</title>
        <authorList>
            <person name="Leo P."/>
            <person name="Venkateswaran K."/>
        </authorList>
    </citation>
    <scope>NUCLEOTIDE SEQUENCE</scope>
    <source>
        <strain evidence="1">MNA-CCFEE 5425</strain>
    </source>
</reference>
<proteinExistence type="predicted"/>